<dbReference type="CDD" id="cd03794">
    <property type="entry name" value="GT4_WbuB-like"/>
    <property type="match status" value="1"/>
</dbReference>
<protein>
    <submittedName>
        <fullName evidence="3">Glycosyltransferase involved in cell wall bisynthesis</fullName>
    </submittedName>
</protein>
<keyword evidence="4" id="KW-1185">Reference proteome</keyword>
<gene>
    <name evidence="3" type="ORF">SAMN05421640_0350</name>
</gene>
<dbReference type="EMBL" id="FZPD01000001">
    <property type="protein sequence ID" value="SNS48692.1"/>
    <property type="molecule type" value="Genomic_DNA"/>
</dbReference>
<feature type="domain" description="Glycosyl transferase family 1" evidence="1">
    <location>
        <begin position="204"/>
        <end position="363"/>
    </location>
</feature>
<evidence type="ECO:0000259" key="2">
    <source>
        <dbReference type="Pfam" id="PF13439"/>
    </source>
</evidence>
<dbReference type="RefSeq" id="WP_089355124.1">
    <property type="nucleotide sequence ID" value="NZ_FZPD01000001.1"/>
</dbReference>
<accession>A0A239EXQ4</accession>
<proteinExistence type="predicted"/>
<dbReference type="PANTHER" id="PTHR45947:SF3">
    <property type="entry name" value="SULFOQUINOVOSYL TRANSFERASE SQD2"/>
    <property type="match status" value="1"/>
</dbReference>
<dbReference type="GO" id="GO:0016758">
    <property type="term" value="F:hexosyltransferase activity"/>
    <property type="evidence" value="ECO:0007669"/>
    <property type="project" value="TreeGrafter"/>
</dbReference>
<dbReference type="PANTHER" id="PTHR45947">
    <property type="entry name" value="SULFOQUINOVOSYL TRANSFERASE SQD2"/>
    <property type="match status" value="1"/>
</dbReference>
<dbReference type="InterPro" id="IPR050194">
    <property type="entry name" value="Glycosyltransferase_grp1"/>
</dbReference>
<dbReference type="InterPro" id="IPR001296">
    <property type="entry name" value="Glyco_trans_1"/>
</dbReference>
<reference evidence="3 4" key="1">
    <citation type="submission" date="2017-06" db="EMBL/GenBank/DDBJ databases">
        <authorList>
            <person name="Kim H.J."/>
            <person name="Triplett B.A."/>
        </authorList>
    </citation>
    <scope>NUCLEOTIDE SEQUENCE [LARGE SCALE GENOMIC DNA]</scope>
    <source>
        <strain evidence="3 4">DSM 19307</strain>
    </source>
</reference>
<dbReference type="InterPro" id="IPR028098">
    <property type="entry name" value="Glyco_trans_4-like_N"/>
</dbReference>
<organism evidence="3 4">
    <name type="scientific">Ekhidna lutea</name>
    <dbReference type="NCBI Taxonomy" id="447679"/>
    <lineage>
        <taxon>Bacteria</taxon>
        <taxon>Pseudomonadati</taxon>
        <taxon>Bacteroidota</taxon>
        <taxon>Cytophagia</taxon>
        <taxon>Cytophagales</taxon>
        <taxon>Reichenbachiellaceae</taxon>
        <taxon>Ekhidna</taxon>
    </lineage>
</organism>
<sequence length="400" mass="46273">MKILYVHQYFKTPEEGGSIRSYYLAKGLVDAGHEVTMITAHNASYEVKKIDGIEVHYLPVLYDNSYGFFQRIWAFYLFVRFARKEAKKLSKHDLAYVMTTPLTTGFIATYLKKELDLPYYFEVGDLWPEAPVKMGVIKNHFVKKWLYSLEKRFYFEADKVIALSPAIRNYIERVSPHTKVYVIPNMADCSFFDADYSVGDFSENNQFQITYCGALGKANQLEYFIDAAKQSREENLPVHFNIIGYGSELKRLKSLAKRLKNVSFYPHSSKQCVKNLLAKSDAVYVSFKDVKVLGTGSPNKLFDSLAAGKLTIINFDGWIKILIKKNKCGFHHNPYSKTEFVRKLKVFLDSPELLAKYQRNGRKLAELYYDKDIQITKLLKILNNEYKFEVTDSEVYILTA</sequence>
<dbReference type="Pfam" id="PF13439">
    <property type="entry name" value="Glyco_transf_4"/>
    <property type="match status" value="1"/>
</dbReference>
<name>A0A239EXQ4_EKHLU</name>
<evidence type="ECO:0000313" key="4">
    <source>
        <dbReference type="Proteomes" id="UP000198393"/>
    </source>
</evidence>
<evidence type="ECO:0000313" key="3">
    <source>
        <dbReference type="EMBL" id="SNS48692.1"/>
    </source>
</evidence>
<dbReference type="Proteomes" id="UP000198393">
    <property type="component" value="Unassembled WGS sequence"/>
</dbReference>
<dbReference type="Pfam" id="PF00534">
    <property type="entry name" value="Glycos_transf_1"/>
    <property type="match status" value="1"/>
</dbReference>
<evidence type="ECO:0000259" key="1">
    <source>
        <dbReference type="Pfam" id="PF00534"/>
    </source>
</evidence>
<dbReference type="OrthoDB" id="9811902at2"/>
<dbReference type="SUPFAM" id="SSF53756">
    <property type="entry name" value="UDP-Glycosyltransferase/glycogen phosphorylase"/>
    <property type="match status" value="1"/>
</dbReference>
<dbReference type="AlphaFoldDB" id="A0A239EXQ4"/>
<keyword evidence="3" id="KW-0808">Transferase</keyword>
<feature type="domain" description="Glycosyltransferase subfamily 4-like N-terminal" evidence="2">
    <location>
        <begin position="16"/>
        <end position="190"/>
    </location>
</feature>
<dbReference type="Gene3D" id="3.40.50.2000">
    <property type="entry name" value="Glycogen Phosphorylase B"/>
    <property type="match status" value="2"/>
</dbReference>